<dbReference type="GO" id="GO:1902201">
    <property type="term" value="P:negative regulation of bacterial-type flagellum-dependent cell motility"/>
    <property type="evidence" value="ECO:0007669"/>
    <property type="project" value="TreeGrafter"/>
</dbReference>
<accession>A0A7C3ZL63</accession>
<comment type="caution">
    <text evidence="5">The sequence shown here is derived from an EMBL/GenBank/DDBJ whole genome shotgun (WGS) entry which is preliminary data.</text>
</comment>
<dbReference type="PROSITE" id="PS50887">
    <property type="entry name" value="GGDEF"/>
    <property type="match status" value="1"/>
</dbReference>
<dbReference type="SUPFAM" id="SSF52172">
    <property type="entry name" value="CheY-like"/>
    <property type="match status" value="2"/>
</dbReference>
<feature type="modified residue" description="4-aspartylphosphate" evidence="1">
    <location>
        <position position="155"/>
    </location>
</feature>
<dbReference type="NCBIfam" id="TIGR00254">
    <property type="entry name" value="GGDEF"/>
    <property type="match status" value="1"/>
</dbReference>
<keyword evidence="1" id="KW-0597">Phosphoprotein</keyword>
<feature type="compositionally biased region" description="Polar residues" evidence="2">
    <location>
        <begin position="58"/>
        <end position="69"/>
    </location>
</feature>
<feature type="domain" description="Response regulatory" evidence="3">
    <location>
        <begin position="251"/>
        <end position="367"/>
    </location>
</feature>
<dbReference type="InterPro" id="IPR000160">
    <property type="entry name" value="GGDEF_dom"/>
</dbReference>
<evidence type="ECO:0000256" key="2">
    <source>
        <dbReference type="SAM" id="MobiDB-lite"/>
    </source>
</evidence>
<dbReference type="GO" id="GO:0043709">
    <property type="term" value="P:cell adhesion involved in single-species biofilm formation"/>
    <property type="evidence" value="ECO:0007669"/>
    <property type="project" value="TreeGrafter"/>
</dbReference>
<dbReference type="AlphaFoldDB" id="A0A7C3ZL63"/>
<proteinExistence type="predicted"/>
<evidence type="ECO:0000256" key="1">
    <source>
        <dbReference type="PROSITE-ProRule" id="PRU00169"/>
    </source>
</evidence>
<dbReference type="PANTHER" id="PTHR45138">
    <property type="entry name" value="REGULATORY COMPONENTS OF SENSORY TRANSDUCTION SYSTEM"/>
    <property type="match status" value="1"/>
</dbReference>
<dbReference type="PANTHER" id="PTHR45138:SF9">
    <property type="entry name" value="DIGUANYLATE CYCLASE DGCM-RELATED"/>
    <property type="match status" value="1"/>
</dbReference>
<dbReference type="SMART" id="SM00267">
    <property type="entry name" value="GGDEF"/>
    <property type="match status" value="1"/>
</dbReference>
<dbReference type="InterPro" id="IPR001789">
    <property type="entry name" value="Sig_transdc_resp-reg_receiver"/>
</dbReference>
<feature type="modified residue" description="4-aspartylphosphate" evidence="1">
    <location>
        <position position="300"/>
    </location>
</feature>
<dbReference type="GO" id="GO:0052621">
    <property type="term" value="F:diguanylate cyclase activity"/>
    <property type="evidence" value="ECO:0007669"/>
    <property type="project" value="TreeGrafter"/>
</dbReference>
<gene>
    <name evidence="5" type="ORF">ENR15_15615</name>
</gene>
<dbReference type="InterPro" id="IPR043128">
    <property type="entry name" value="Rev_trsase/Diguanyl_cyclase"/>
</dbReference>
<feature type="region of interest" description="Disordered" evidence="2">
    <location>
        <begin position="44"/>
        <end position="90"/>
    </location>
</feature>
<dbReference type="PROSITE" id="PS50110">
    <property type="entry name" value="RESPONSE_REGULATORY"/>
    <property type="match status" value="2"/>
</dbReference>
<dbReference type="Gene3D" id="3.40.50.2300">
    <property type="match status" value="2"/>
</dbReference>
<dbReference type="InterPro" id="IPR011006">
    <property type="entry name" value="CheY-like_superfamily"/>
</dbReference>
<dbReference type="InterPro" id="IPR029787">
    <property type="entry name" value="Nucleotide_cyclase"/>
</dbReference>
<dbReference type="GO" id="GO:0005886">
    <property type="term" value="C:plasma membrane"/>
    <property type="evidence" value="ECO:0007669"/>
    <property type="project" value="TreeGrafter"/>
</dbReference>
<dbReference type="Pfam" id="PF00990">
    <property type="entry name" value="GGDEF"/>
    <property type="match status" value="1"/>
</dbReference>
<sequence>MAKEAESLLQQWPPRLSEEALAAAPKRLQELVIRLREEITQKSIPAEDVKSHNGGGTNFTELQDGSNGVVTKERRGGNQELSKTSTYPGLESRQSDLPHLLIVAPSGQRSDRDEQAVQQLVHAAQEWGLQAHWSFDIAAARQEIAINPPHVALLDLSGPDSTLAPNQGGRESHSVQETLNLLSELTRQHPPVPVLVFTAQGDVQLRLEVAKLGGKGFLQKPMPPGQVMEAVQQVVQRSVMSTKLSSSNQVKVMVVDDDPSLLAAMRSVLSPWGLSLITLSDPSRFWDTLLSTVPDLLILDVQMPEIDGISLCQVVRNDPRWSSLPVLFLTAHTAPDVVHQVFAAGADDYVSKPIVGPELVTRIFNRLERSLLMRSMAETDFLTGVANRRKSAQELNRFLQLAHAAQASGQTQPLCFALLDLDRFKDVNDKYGHATGDAVLRRLGKLLSASFRSEDVVARWGGEEFVVIMYGMSKLDASKRLMEVRQSFHDMEFVSDDNCKFHVTFSAGVAQYPDDGDDGRSLYLAADAALYQAKFASRTLAPR</sequence>
<dbReference type="InterPro" id="IPR050469">
    <property type="entry name" value="Diguanylate_Cyclase"/>
</dbReference>
<evidence type="ECO:0000259" key="4">
    <source>
        <dbReference type="PROSITE" id="PS50887"/>
    </source>
</evidence>
<dbReference type="GO" id="GO:0000160">
    <property type="term" value="P:phosphorelay signal transduction system"/>
    <property type="evidence" value="ECO:0007669"/>
    <property type="project" value="InterPro"/>
</dbReference>
<dbReference type="SUPFAM" id="SSF55073">
    <property type="entry name" value="Nucleotide cyclase"/>
    <property type="match status" value="1"/>
</dbReference>
<feature type="domain" description="GGDEF" evidence="4">
    <location>
        <begin position="412"/>
        <end position="543"/>
    </location>
</feature>
<dbReference type="CDD" id="cd00156">
    <property type="entry name" value="REC"/>
    <property type="match status" value="1"/>
</dbReference>
<dbReference type="FunFam" id="3.30.70.270:FF:000001">
    <property type="entry name" value="Diguanylate cyclase domain protein"/>
    <property type="match status" value="1"/>
</dbReference>
<name>A0A7C3ZL63_9CYAN</name>
<evidence type="ECO:0000259" key="3">
    <source>
        <dbReference type="PROSITE" id="PS50110"/>
    </source>
</evidence>
<evidence type="ECO:0000313" key="5">
    <source>
        <dbReference type="EMBL" id="HGG02023.1"/>
    </source>
</evidence>
<dbReference type="CDD" id="cd01949">
    <property type="entry name" value="GGDEF"/>
    <property type="match status" value="1"/>
</dbReference>
<dbReference type="SMART" id="SM00448">
    <property type="entry name" value="REC"/>
    <property type="match status" value="2"/>
</dbReference>
<dbReference type="Pfam" id="PF00072">
    <property type="entry name" value="Response_reg"/>
    <property type="match status" value="1"/>
</dbReference>
<feature type="domain" description="Response regulatory" evidence="3">
    <location>
        <begin position="106"/>
        <end position="235"/>
    </location>
</feature>
<organism evidence="5">
    <name type="scientific">Planktothricoides sp. SpSt-374</name>
    <dbReference type="NCBI Taxonomy" id="2282167"/>
    <lineage>
        <taxon>Bacteria</taxon>
        <taxon>Bacillati</taxon>
        <taxon>Cyanobacteriota</taxon>
        <taxon>Cyanophyceae</taxon>
        <taxon>Oscillatoriophycideae</taxon>
        <taxon>Oscillatoriales</taxon>
        <taxon>Oscillatoriaceae</taxon>
        <taxon>Planktothricoides</taxon>
    </lineage>
</organism>
<protein>
    <submittedName>
        <fullName evidence="5">Response regulator</fullName>
    </submittedName>
</protein>
<reference evidence="5" key="1">
    <citation type="journal article" date="2020" name="mSystems">
        <title>Genome- and Community-Level Interaction Insights into Carbon Utilization and Element Cycling Functions of Hydrothermarchaeota in Hydrothermal Sediment.</title>
        <authorList>
            <person name="Zhou Z."/>
            <person name="Liu Y."/>
            <person name="Xu W."/>
            <person name="Pan J."/>
            <person name="Luo Z.H."/>
            <person name="Li M."/>
        </authorList>
    </citation>
    <scope>NUCLEOTIDE SEQUENCE [LARGE SCALE GENOMIC DNA]</scope>
    <source>
        <strain evidence="5">SpSt-374</strain>
    </source>
</reference>
<dbReference type="Gene3D" id="3.30.70.270">
    <property type="match status" value="1"/>
</dbReference>
<dbReference type="EMBL" id="DSPX01000159">
    <property type="protein sequence ID" value="HGG02023.1"/>
    <property type="molecule type" value="Genomic_DNA"/>
</dbReference>